<dbReference type="EMBL" id="JBHSPH010000010">
    <property type="protein sequence ID" value="MFC5864465.1"/>
    <property type="molecule type" value="Genomic_DNA"/>
</dbReference>
<evidence type="ECO:0000256" key="1">
    <source>
        <dbReference type="ARBA" id="ARBA00022801"/>
    </source>
</evidence>
<dbReference type="InterPro" id="IPR050261">
    <property type="entry name" value="FrsA_esterase"/>
</dbReference>
<proteinExistence type="inferred from homology"/>
<dbReference type="GO" id="GO:0016787">
    <property type="term" value="F:hydrolase activity"/>
    <property type="evidence" value="ECO:0007669"/>
    <property type="project" value="UniProtKB-KW"/>
</dbReference>
<evidence type="ECO:0000256" key="3">
    <source>
        <dbReference type="SAM" id="SignalP"/>
    </source>
</evidence>
<sequence>MSLSKRMFSFVLAIALSAISLHSVAQQTPAALTADPPVDKVHPASMESFQISSHGDKMNAIAYIPAGAGVHPVAIVFHGFPGNEKNLDLAQAIRRAGWVSVFFDYRGSWGTPGAFSFTHAMEDSEAAVAFLREPANSAKLHVDSKRIVLIGHSMGGYMAAHTGAHDSGILAVGLISAVNLHDWAQLGVNTADPKAGEAKLADRLAANQIASLAGCTADSLAKEMLEHRDDKNWNFVEYANLFGTRPLLVVSANDGLMPQTDRLIGVVRKNPDAHVTAVHFATDHSYSDQRIAMETTVLNWLASLK</sequence>
<dbReference type="RefSeq" id="WP_263333200.1">
    <property type="nucleotide sequence ID" value="NZ_JAGSYH010000001.1"/>
</dbReference>
<dbReference type="InterPro" id="IPR000073">
    <property type="entry name" value="AB_hydrolase_1"/>
</dbReference>
<dbReference type="Gene3D" id="3.40.50.1820">
    <property type="entry name" value="alpha/beta hydrolase"/>
    <property type="match status" value="1"/>
</dbReference>
<comment type="caution">
    <text evidence="5">The sequence shown here is derived from an EMBL/GenBank/DDBJ whole genome shotgun (WGS) entry which is preliminary data.</text>
</comment>
<evidence type="ECO:0000256" key="2">
    <source>
        <dbReference type="ARBA" id="ARBA00038115"/>
    </source>
</evidence>
<feature type="chain" id="PRO_5047225788" evidence="3">
    <location>
        <begin position="26"/>
        <end position="305"/>
    </location>
</feature>
<reference evidence="6" key="1">
    <citation type="journal article" date="2019" name="Int. J. Syst. Evol. Microbiol.">
        <title>The Global Catalogue of Microorganisms (GCM) 10K type strain sequencing project: providing services to taxonomists for standard genome sequencing and annotation.</title>
        <authorList>
            <consortium name="The Broad Institute Genomics Platform"/>
            <consortium name="The Broad Institute Genome Sequencing Center for Infectious Disease"/>
            <person name="Wu L."/>
            <person name="Ma J."/>
        </authorList>
    </citation>
    <scope>NUCLEOTIDE SEQUENCE [LARGE SCALE GENOMIC DNA]</scope>
    <source>
        <strain evidence="6">JCM 4087</strain>
    </source>
</reference>
<dbReference type="Proteomes" id="UP001596091">
    <property type="component" value="Unassembled WGS sequence"/>
</dbReference>
<name>A0ABW1EKD6_9BACT</name>
<dbReference type="InterPro" id="IPR029058">
    <property type="entry name" value="AB_hydrolase_fold"/>
</dbReference>
<dbReference type="PANTHER" id="PTHR22946:SF9">
    <property type="entry name" value="POLYKETIDE TRANSFERASE AF380"/>
    <property type="match status" value="1"/>
</dbReference>
<gene>
    <name evidence="5" type="ORF">ACFPT7_19315</name>
</gene>
<protein>
    <submittedName>
        <fullName evidence="5">Alpha/beta hydrolase family protein</fullName>
        <ecNumber evidence="5">3.4.-.-</ecNumber>
    </submittedName>
</protein>
<dbReference type="SUPFAM" id="SSF53474">
    <property type="entry name" value="alpha/beta-Hydrolases"/>
    <property type="match status" value="1"/>
</dbReference>
<dbReference type="EC" id="3.4.-.-" evidence="5"/>
<keyword evidence="1 5" id="KW-0378">Hydrolase</keyword>
<feature type="signal peptide" evidence="3">
    <location>
        <begin position="1"/>
        <end position="25"/>
    </location>
</feature>
<evidence type="ECO:0000313" key="6">
    <source>
        <dbReference type="Proteomes" id="UP001596091"/>
    </source>
</evidence>
<organism evidence="5 6">
    <name type="scientific">Acidicapsa dinghuensis</name>
    <dbReference type="NCBI Taxonomy" id="2218256"/>
    <lineage>
        <taxon>Bacteria</taxon>
        <taxon>Pseudomonadati</taxon>
        <taxon>Acidobacteriota</taxon>
        <taxon>Terriglobia</taxon>
        <taxon>Terriglobales</taxon>
        <taxon>Acidobacteriaceae</taxon>
        <taxon>Acidicapsa</taxon>
    </lineage>
</organism>
<dbReference type="PANTHER" id="PTHR22946">
    <property type="entry name" value="DIENELACTONE HYDROLASE DOMAIN-CONTAINING PROTEIN-RELATED"/>
    <property type="match status" value="1"/>
</dbReference>
<feature type="domain" description="AB hydrolase-1" evidence="4">
    <location>
        <begin position="76"/>
        <end position="240"/>
    </location>
</feature>
<keyword evidence="6" id="KW-1185">Reference proteome</keyword>
<evidence type="ECO:0000313" key="5">
    <source>
        <dbReference type="EMBL" id="MFC5864465.1"/>
    </source>
</evidence>
<accession>A0ABW1EKD6</accession>
<keyword evidence="3" id="KW-0732">Signal</keyword>
<evidence type="ECO:0000259" key="4">
    <source>
        <dbReference type="Pfam" id="PF12697"/>
    </source>
</evidence>
<comment type="similarity">
    <text evidence="2">Belongs to the AB hydrolase superfamily. FUS2 hydrolase family.</text>
</comment>
<dbReference type="Pfam" id="PF12697">
    <property type="entry name" value="Abhydrolase_6"/>
    <property type="match status" value="1"/>
</dbReference>